<organism evidence="1 2">
    <name type="scientific">Hypoxylon rubiginosum</name>
    <dbReference type="NCBI Taxonomy" id="110542"/>
    <lineage>
        <taxon>Eukaryota</taxon>
        <taxon>Fungi</taxon>
        <taxon>Dikarya</taxon>
        <taxon>Ascomycota</taxon>
        <taxon>Pezizomycotina</taxon>
        <taxon>Sordariomycetes</taxon>
        <taxon>Xylariomycetidae</taxon>
        <taxon>Xylariales</taxon>
        <taxon>Hypoxylaceae</taxon>
        <taxon>Hypoxylon</taxon>
    </lineage>
</organism>
<gene>
    <name evidence="1" type="ORF">F4821DRAFT_259077</name>
</gene>
<proteinExistence type="predicted"/>
<dbReference type="EMBL" id="MU394308">
    <property type="protein sequence ID" value="KAI6087421.1"/>
    <property type="molecule type" value="Genomic_DNA"/>
</dbReference>
<reference evidence="1 2" key="1">
    <citation type="journal article" date="2022" name="New Phytol.">
        <title>Ecological generalism drives hyperdiversity of secondary metabolite gene clusters in xylarialean endophytes.</title>
        <authorList>
            <person name="Franco M.E.E."/>
            <person name="Wisecaver J.H."/>
            <person name="Arnold A.E."/>
            <person name="Ju Y.M."/>
            <person name="Slot J.C."/>
            <person name="Ahrendt S."/>
            <person name="Moore L.P."/>
            <person name="Eastman K.E."/>
            <person name="Scott K."/>
            <person name="Konkel Z."/>
            <person name="Mondo S.J."/>
            <person name="Kuo A."/>
            <person name="Hayes R.D."/>
            <person name="Haridas S."/>
            <person name="Andreopoulos B."/>
            <person name="Riley R."/>
            <person name="LaButti K."/>
            <person name="Pangilinan J."/>
            <person name="Lipzen A."/>
            <person name="Amirebrahimi M."/>
            <person name="Yan J."/>
            <person name="Adam C."/>
            <person name="Keymanesh K."/>
            <person name="Ng V."/>
            <person name="Louie K."/>
            <person name="Northen T."/>
            <person name="Drula E."/>
            <person name="Henrissat B."/>
            <person name="Hsieh H.M."/>
            <person name="Youens-Clark K."/>
            <person name="Lutzoni F."/>
            <person name="Miadlikowska J."/>
            <person name="Eastwood D.C."/>
            <person name="Hamelin R.C."/>
            <person name="Grigoriev I.V."/>
            <person name="U'Ren J.M."/>
        </authorList>
    </citation>
    <scope>NUCLEOTIDE SEQUENCE [LARGE SCALE GENOMIC DNA]</scope>
    <source>
        <strain evidence="1 2">ER1909</strain>
    </source>
</reference>
<evidence type="ECO:0000313" key="2">
    <source>
        <dbReference type="Proteomes" id="UP001497680"/>
    </source>
</evidence>
<dbReference type="Proteomes" id="UP001497680">
    <property type="component" value="Unassembled WGS sequence"/>
</dbReference>
<comment type="caution">
    <text evidence="1">The sequence shown here is derived from an EMBL/GenBank/DDBJ whole genome shotgun (WGS) entry which is preliminary data.</text>
</comment>
<protein>
    <submittedName>
        <fullName evidence="1">Uncharacterized protein</fullName>
    </submittedName>
</protein>
<evidence type="ECO:0000313" key="1">
    <source>
        <dbReference type="EMBL" id="KAI6087421.1"/>
    </source>
</evidence>
<name>A0ACC0D3U8_9PEZI</name>
<sequence>MAPLLPSSTAEDCFEVLQAEGKGLGIFASRDIEAGEHVLIERFFLSCPSDCSEKETVEAIVKGFDALSKEDQTKFLELYAWYNPVDTGKFQRYFRKQRPGGKTLSKEDVDKYTRVVLTFNSNAFGIQENKDGVFLNASRFNHCCDPNVFWSTGLTPDHFVGIANRKIPEGTELFISYIVPEDPRSKRRDTLKTRWGFRCECERCMDTDLFGYDEALKTAVGLEREATAREVAQFPEERSKFVKDEKDEGFGETLERRCESLEYLNWLPELFFAHDAACMYYCYRLTEIIPGTDKELRDPAYDQCIKHAKEALTIAESLWGPYNLLTASARETLESINKGKQVEDGTFEPTTPRTPGK</sequence>
<keyword evidence="2" id="KW-1185">Reference proteome</keyword>
<accession>A0ACC0D3U8</accession>